<feature type="transmembrane region" description="Helical" evidence="1">
    <location>
        <begin position="213"/>
        <end position="234"/>
    </location>
</feature>
<evidence type="ECO:0000313" key="5">
    <source>
        <dbReference type="Proteomes" id="UP000078560"/>
    </source>
</evidence>
<accession>A0A1A8XAX2</accession>
<dbReference type="EMBL" id="FLQV01003371">
    <property type="protein sequence ID" value="SBT02393.1"/>
    <property type="molecule type" value="Genomic_DNA"/>
</dbReference>
<name>A0A1A8XAX2_PLAOA</name>
<reference evidence="3" key="1">
    <citation type="submission" date="2016-05" db="EMBL/GenBank/DDBJ databases">
        <authorList>
            <person name="Lavstsen T."/>
            <person name="Jespersen J.S."/>
        </authorList>
    </citation>
    <scope>NUCLEOTIDE SEQUENCE [LARGE SCALE GENOMIC DNA]</scope>
</reference>
<keyword evidence="1" id="KW-0472">Membrane</keyword>
<evidence type="ECO:0000256" key="1">
    <source>
        <dbReference type="SAM" id="Phobius"/>
    </source>
</evidence>
<evidence type="ECO:0000313" key="3">
    <source>
        <dbReference type="EMBL" id="SBT02393.1"/>
    </source>
</evidence>
<dbReference type="InterPro" id="IPR008780">
    <property type="entry name" value="Plasmodium_Vir"/>
</dbReference>
<sequence length="287" mass="33734">MEESPYSFIGSYDVYKSAFEQNYGDGGLQGTSDCQNIATTYLGGDNNKCTQVVNYLNYLDAYDENYICEGCKYLNYLLYNEIHKRFRHGHNILQFYDKLKDSYDDYFKTYMFDIYVKEISEDIFQKIQNLIKLYDHFKKFKSANIQIIGETCKGAQSFVNAYLLHVKKCYESYDKDFCTELEKFRDQYNLRMTNVTSCAGLQTFLPSTINANLLAILSPFVVIIGTPFIFFILYKFTPFGPWIISRMRSIKMIRNYLSPGSPEVQQNYQDTNIYKEEKMYNIAYYSA</sequence>
<proteinExistence type="predicted"/>
<evidence type="ECO:0000313" key="4">
    <source>
        <dbReference type="Proteomes" id="UP000078546"/>
    </source>
</evidence>
<evidence type="ECO:0000313" key="2">
    <source>
        <dbReference type="EMBL" id="SBS79993.1"/>
    </source>
</evidence>
<keyword evidence="1" id="KW-0812">Transmembrane</keyword>
<protein>
    <submittedName>
        <fullName evidence="3">PIR Superfamily Protein</fullName>
    </submittedName>
</protein>
<dbReference type="EMBL" id="FLQU01000023">
    <property type="protein sequence ID" value="SBS79993.1"/>
    <property type="molecule type" value="Genomic_DNA"/>
</dbReference>
<dbReference type="Proteomes" id="UP000078546">
    <property type="component" value="Unassembled WGS sequence"/>
</dbReference>
<organism evidence="3 4">
    <name type="scientific">Plasmodium ovale curtisi</name>
    <dbReference type="NCBI Taxonomy" id="864141"/>
    <lineage>
        <taxon>Eukaryota</taxon>
        <taxon>Sar</taxon>
        <taxon>Alveolata</taxon>
        <taxon>Apicomplexa</taxon>
        <taxon>Aconoidasida</taxon>
        <taxon>Haemosporida</taxon>
        <taxon>Plasmodiidae</taxon>
        <taxon>Plasmodium</taxon>
        <taxon>Plasmodium (Plasmodium)</taxon>
    </lineage>
</organism>
<dbReference type="Proteomes" id="UP000078560">
    <property type="component" value="Unassembled WGS sequence"/>
</dbReference>
<dbReference type="Pfam" id="PF05795">
    <property type="entry name" value="Plasmodium_Vir"/>
    <property type="match status" value="1"/>
</dbReference>
<keyword evidence="1" id="KW-1133">Transmembrane helix</keyword>
<reference evidence="4 5" key="2">
    <citation type="submission" date="2016-05" db="EMBL/GenBank/DDBJ databases">
        <authorList>
            <person name="Naeem Raeece"/>
        </authorList>
    </citation>
    <scope>NUCLEOTIDE SEQUENCE [LARGE SCALE GENOMIC DNA]</scope>
</reference>
<dbReference type="VEuPathDB" id="PlasmoDB:PocGH01_00184500"/>
<gene>
    <name evidence="3" type="ORF">POVCU1_076400</name>
    <name evidence="2" type="ORF">POVCU2_0001830</name>
</gene>
<dbReference type="AlphaFoldDB" id="A0A1A8XAX2"/>